<dbReference type="Pfam" id="PF11848">
    <property type="entry name" value="DUF3368"/>
    <property type="match status" value="1"/>
</dbReference>
<dbReference type="OrthoDB" id="764457at2"/>
<gene>
    <name evidence="1" type="ORF">DUE52_28490</name>
</gene>
<dbReference type="EMBL" id="QOWE01000031">
    <property type="protein sequence ID" value="RCR66105.1"/>
    <property type="molecule type" value="Genomic_DNA"/>
</dbReference>
<evidence type="ECO:0000313" key="1">
    <source>
        <dbReference type="EMBL" id="RCR66105.1"/>
    </source>
</evidence>
<dbReference type="AlphaFoldDB" id="A0A368JFR7"/>
<protein>
    <submittedName>
        <fullName evidence="1">DUF3368 domain-containing protein</fullName>
    </submittedName>
</protein>
<dbReference type="Proteomes" id="UP000253383">
    <property type="component" value="Unassembled WGS sequence"/>
</dbReference>
<keyword evidence="2" id="KW-1185">Reference proteome</keyword>
<dbReference type="InterPro" id="IPR021799">
    <property type="entry name" value="PIN-like_prokaryotic"/>
</dbReference>
<dbReference type="RefSeq" id="WP_114409497.1">
    <property type="nucleotide sequence ID" value="NZ_QOWE01000031.1"/>
</dbReference>
<organism evidence="1 2">
    <name type="scientific">Larkinella punicea</name>
    <dbReference type="NCBI Taxonomy" id="2315727"/>
    <lineage>
        <taxon>Bacteria</taxon>
        <taxon>Pseudomonadati</taxon>
        <taxon>Bacteroidota</taxon>
        <taxon>Cytophagia</taxon>
        <taxon>Cytophagales</taxon>
        <taxon>Spirosomataceae</taxon>
        <taxon>Larkinella</taxon>
    </lineage>
</organism>
<proteinExistence type="predicted"/>
<dbReference type="PANTHER" id="PTHR39550">
    <property type="entry name" value="SLL0658 PROTEIN"/>
    <property type="match status" value="1"/>
</dbReference>
<comment type="caution">
    <text evidence="1">The sequence shown here is derived from an EMBL/GenBank/DDBJ whole genome shotgun (WGS) entry which is preliminary data.</text>
</comment>
<reference evidence="1 2" key="1">
    <citation type="submission" date="2018-07" db="EMBL/GenBank/DDBJ databases">
        <title>Genome analysis of Larkinella rosea.</title>
        <authorList>
            <person name="Zhou Z."/>
            <person name="Wang G."/>
        </authorList>
    </citation>
    <scope>NUCLEOTIDE SEQUENCE [LARGE SCALE GENOMIC DNA]</scope>
    <source>
        <strain evidence="2">zzj9</strain>
    </source>
</reference>
<evidence type="ECO:0000313" key="2">
    <source>
        <dbReference type="Proteomes" id="UP000253383"/>
    </source>
</evidence>
<name>A0A368JFR7_9BACT</name>
<dbReference type="PANTHER" id="PTHR39550:SF1">
    <property type="entry name" value="SLL0658 PROTEIN"/>
    <property type="match status" value="1"/>
</dbReference>
<sequence length="151" mass="16684">MVIIADTSCLIVLRKIGLLTLLRELYKTVTVTNIVANECKFLLPDWIEILPIQPSAFLSELQQKLDAGEATSIALANSLPECILIIDEAKGRSVAKELNISIIGTLGVLLKAKETGLVHSMSRLLNELRLKTDFRFSKEIERAILIKAGEL</sequence>
<accession>A0A368JFR7</accession>